<protein>
    <submittedName>
        <fullName evidence="2">Uncharacterized protein</fullName>
    </submittedName>
</protein>
<dbReference type="Proteomes" id="UP001491310">
    <property type="component" value="Unassembled WGS sequence"/>
</dbReference>
<feature type="compositionally biased region" description="Low complexity" evidence="1">
    <location>
        <begin position="152"/>
        <end position="162"/>
    </location>
</feature>
<evidence type="ECO:0000256" key="1">
    <source>
        <dbReference type="SAM" id="MobiDB-lite"/>
    </source>
</evidence>
<sequence>MTKTNAGVQHDAGSAHSTALKARGTGKPQSLYKSLIGKTVLIPASEFAVDVPELWYKARVVKKDPSHSRAVVLRFSEDGKRFWLPVEQVSKWLQEMEDSGLTSTTGTIGDAASVYAAQVLSEFSRPVRELTPQPRTPSPEPHAALASQLPASPHSVSSQRSSVTQAGNASGEEECSEALSSLKLANKTGKLGVVGVARRQASGVGQRPG</sequence>
<proteinExistence type="predicted"/>
<keyword evidence="3" id="KW-1185">Reference proteome</keyword>
<reference evidence="2 3" key="1">
    <citation type="journal article" date="2024" name="Nat. Commun.">
        <title>Phylogenomics reveals the evolutionary origins of lichenization in chlorophyte algae.</title>
        <authorList>
            <person name="Puginier C."/>
            <person name="Libourel C."/>
            <person name="Otte J."/>
            <person name="Skaloud P."/>
            <person name="Haon M."/>
            <person name="Grisel S."/>
            <person name="Petersen M."/>
            <person name="Berrin J.G."/>
            <person name="Delaux P.M."/>
            <person name="Dal Grande F."/>
            <person name="Keller J."/>
        </authorList>
    </citation>
    <scope>NUCLEOTIDE SEQUENCE [LARGE SCALE GENOMIC DNA]</scope>
    <source>
        <strain evidence="2 3">SAG 216-7</strain>
    </source>
</reference>
<name>A0ABR2Z562_9CHLO</name>
<feature type="region of interest" description="Disordered" evidence="1">
    <location>
        <begin position="1"/>
        <end position="23"/>
    </location>
</feature>
<comment type="caution">
    <text evidence="2">The sequence shown here is derived from an EMBL/GenBank/DDBJ whole genome shotgun (WGS) entry which is preliminary data.</text>
</comment>
<feature type="region of interest" description="Disordered" evidence="1">
    <location>
        <begin position="128"/>
        <end position="175"/>
    </location>
</feature>
<organism evidence="2 3">
    <name type="scientific">Coccomyxa subellipsoidea</name>
    <dbReference type="NCBI Taxonomy" id="248742"/>
    <lineage>
        <taxon>Eukaryota</taxon>
        <taxon>Viridiplantae</taxon>
        <taxon>Chlorophyta</taxon>
        <taxon>core chlorophytes</taxon>
        <taxon>Trebouxiophyceae</taxon>
        <taxon>Trebouxiophyceae incertae sedis</taxon>
        <taxon>Coccomyxaceae</taxon>
        <taxon>Coccomyxa</taxon>
    </lineage>
</organism>
<evidence type="ECO:0000313" key="2">
    <source>
        <dbReference type="EMBL" id="KAK9919062.1"/>
    </source>
</evidence>
<accession>A0ABR2Z562</accession>
<evidence type="ECO:0000313" key="3">
    <source>
        <dbReference type="Proteomes" id="UP001491310"/>
    </source>
</evidence>
<gene>
    <name evidence="2" type="ORF">WJX75_009096</name>
</gene>
<dbReference type="EMBL" id="JALJOT010000001">
    <property type="protein sequence ID" value="KAK9919062.1"/>
    <property type="molecule type" value="Genomic_DNA"/>
</dbReference>